<dbReference type="NCBIfam" id="TIGR00199">
    <property type="entry name" value="PncC_domain"/>
    <property type="match status" value="1"/>
</dbReference>
<dbReference type="HAMAP" id="MF_00226_B">
    <property type="entry name" value="CinA_B"/>
    <property type="match status" value="1"/>
</dbReference>
<accession>K0B1I7</accession>
<proteinExistence type="inferred from homology"/>
<dbReference type="SUPFAM" id="SSF53218">
    <property type="entry name" value="Molybdenum cofactor biosynthesis proteins"/>
    <property type="match status" value="1"/>
</dbReference>
<dbReference type="PANTHER" id="PTHR13939">
    <property type="entry name" value="NICOTINAMIDE-NUCLEOTIDE AMIDOHYDROLASE PNCC"/>
    <property type="match status" value="1"/>
</dbReference>
<dbReference type="PANTHER" id="PTHR13939:SF0">
    <property type="entry name" value="NMN AMIDOHYDROLASE-LIKE PROTEIN YFAY"/>
    <property type="match status" value="1"/>
</dbReference>
<dbReference type="Gene3D" id="3.90.950.20">
    <property type="entry name" value="CinA-like"/>
    <property type="match status" value="1"/>
</dbReference>
<dbReference type="eggNOG" id="COG1058">
    <property type="taxonomic scope" value="Bacteria"/>
</dbReference>
<dbReference type="KEGG" id="cad:Curi_c15420"/>
<dbReference type="InterPro" id="IPR041424">
    <property type="entry name" value="CinA_KH"/>
</dbReference>
<dbReference type="CDD" id="cd00885">
    <property type="entry name" value="cinA"/>
    <property type="match status" value="1"/>
</dbReference>
<dbReference type="InterPro" id="IPR008135">
    <property type="entry name" value="Competence-induced_CinA"/>
</dbReference>
<dbReference type="PATRIC" id="fig|1128398.3.peg.1578"/>
<dbReference type="Pfam" id="PF00994">
    <property type="entry name" value="MoCF_biosynth"/>
    <property type="match status" value="1"/>
</dbReference>
<dbReference type="InterPro" id="IPR050101">
    <property type="entry name" value="CinA"/>
</dbReference>
<dbReference type="Gene3D" id="3.40.980.10">
    <property type="entry name" value="MoaB/Mog-like domain"/>
    <property type="match status" value="1"/>
</dbReference>
<dbReference type="NCBIfam" id="TIGR00200">
    <property type="entry name" value="cinA_nterm"/>
    <property type="match status" value="1"/>
</dbReference>
<dbReference type="Pfam" id="PF18146">
    <property type="entry name" value="CinA_KH"/>
    <property type="match status" value="1"/>
</dbReference>
<evidence type="ECO:0000259" key="2">
    <source>
        <dbReference type="SMART" id="SM00852"/>
    </source>
</evidence>
<dbReference type="Proteomes" id="UP000006094">
    <property type="component" value="Chromosome"/>
</dbReference>
<gene>
    <name evidence="1 3" type="primary">cinA</name>
    <name evidence="3" type="ordered locus">Curi_c15420</name>
</gene>
<name>K0B1I7_GOTA9</name>
<dbReference type="InterPro" id="IPR008136">
    <property type="entry name" value="CinA_C"/>
</dbReference>
<comment type="similarity">
    <text evidence="1">Belongs to the CinA family.</text>
</comment>
<dbReference type="Pfam" id="PF02464">
    <property type="entry name" value="CinA"/>
    <property type="match status" value="1"/>
</dbReference>
<dbReference type="eggNOG" id="COG1546">
    <property type="taxonomic scope" value="Bacteria"/>
</dbReference>
<dbReference type="Gene3D" id="3.30.70.2860">
    <property type="match status" value="1"/>
</dbReference>
<evidence type="ECO:0000256" key="1">
    <source>
        <dbReference type="HAMAP-Rule" id="MF_00226"/>
    </source>
</evidence>
<protein>
    <recommendedName>
        <fullName evidence="1">Putative competence-damage inducible protein</fullName>
    </recommendedName>
</protein>
<dbReference type="NCBIfam" id="NF001813">
    <property type="entry name" value="PRK00549.1"/>
    <property type="match status" value="1"/>
</dbReference>
<keyword evidence="4" id="KW-1185">Reference proteome</keyword>
<sequence length="343" mass="38793">MNAEIINVGDELLAGKTLNSNSKFLSEELTVLGIETRFCTMIRDNKEDIEFATELALKRSDVIIYTGGLGPTEDDFTKEVVCNTIGRELILDKEVLSSISSFFEKRNINMTKNNVKQAYVPNNSIVLENSKGTAPGFFIKEDKRVIILLPGPPREVNNMFKQNVVPLLWDLSNIKIKTRTINTIGIGESQLEEEIKDIISNYKNPYIATYARDGQVDIRITIKYKNEQKANLLLREVEKKIHKKIKKYIYSFNNEKIEETVFKLLNEKNFKIGFCESCTGGLVSSRLTKISGASNVLDRSIITYSNRAKIEEVGVKKETLDLFGAVSEETSIEMAKGLLKKEI</sequence>
<evidence type="ECO:0000313" key="4">
    <source>
        <dbReference type="Proteomes" id="UP000006094"/>
    </source>
</evidence>
<dbReference type="AlphaFoldDB" id="K0B1I7"/>
<dbReference type="STRING" id="1128398.Curi_c15420"/>
<organism evidence="3 4">
    <name type="scientific">Gottschalkia acidurici (strain ATCC 7906 / DSM 604 / BCRC 14475 / CIP 104303 / KCTC 5404 / NCIMB 10678 / 9a)</name>
    <name type="common">Clostridium acidurici</name>
    <dbReference type="NCBI Taxonomy" id="1128398"/>
    <lineage>
        <taxon>Bacteria</taxon>
        <taxon>Bacillati</taxon>
        <taxon>Bacillota</taxon>
        <taxon>Tissierellia</taxon>
        <taxon>Tissierellales</taxon>
        <taxon>Gottschalkiaceae</taxon>
        <taxon>Gottschalkia</taxon>
    </lineage>
</organism>
<evidence type="ECO:0000313" key="3">
    <source>
        <dbReference type="EMBL" id="AFS78551.1"/>
    </source>
</evidence>
<dbReference type="InterPro" id="IPR036425">
    <property type="entry name" value="MoaB/Mog-like_dom_sf"/>
</dbReference>
<dbReference type="EMBL" id="CP003326">
    <property type="protein sequence ID" value="AFS78551.1"/>
    <property type="molecule type" value="Genomic_DNA"/>
</dbReference>
<feature type="domain" description="MoaB/Mog" evidence="2">
    <location>
        <begin position="4"/>
        <end position="170"/>
    </location>
</feature>
<dbReference type="InterPro" id="IPR001453">
    <property type="entry name" value="MoaB/Mog_dom"/>
</dbReference>
<reference evidence="3 4" key="1">
    <citation type="journal article" date="2012" name="PLoS ONE">
        <title>The purine-utilizing bacterium Clostridium acidurici 9a: a genome-guided metabolic reconsideration.</title>
        <authorList>
            <person name="Hartwich K."/>
            <person name="Poehlein A."/>
            <person name="Daniel R."/>
        </authorList>
    </citation>
    <scope>NUCLEOTIDE SEQUENCE [LARGE SCALE GENOMIC DNA]</scope>
    <source>
        <strain evidence="4">ATCC 7906 / DSM 604 / BCRC 14475 / CIP 104303 / KCTC 5404 / NCIMB 10678 / 9a</strain>
    </source>
</reference>
<dbReference type="InterPro" id="IPR036653">
    <property type="entry name" value="CinA-like_C"/>
</dbReference>
<dbReference type="SMART" id="SM00852">
    <property type="entry name" value="MoCF_biosynth"/>
    <property type="match status" value="1"/>
</dbReference>
<dbReference type="SUPFAM" id="SSF142433">
    <property type="entry name" value="CinA-like"/>
    <property type="match status" value="1"/>
</dbReference>
<dbReference type="HOGENOM" id="CLU_030805_9_3_9"/>
<dbReference type="NCBIfam" id="TIGR00177">
    <property type="entry name" value="molyb_syn"/>
    <property type="match status" value="1"/>
</dbReference>